<evidence type="ECO:0000256" key="1">
    <source>
        <dbReference type="ARBA" id="ARBA00022529"/>
    </source>
</evidence>
<dbReference type="AlphaFoldDB" id="E4UBP9"/>
<dbReference type="GeneID" id="96886660"/>
<dbReference type="STRING" id="658172.CKC_00190"/>
<dbReference type="InterPro" id="IPR051018">
    <property type="entry name" value="Bacteriophage_GH24"/>
</dbReference>
<dbReference type="PANTHER" id="PTHR38107">
    <property type="match status" value="1"/>
</dbReference>
<organism evidence="5 6">
    <name type="scientific">Liberibacter solanacearum (strain CLso-ZC1)</name>
    <dbReference type="NCBI Taxonomy" id="658172"/>
    <lineage>
        <taxon>Bacteria</taxon>
        <taxon>Pseudomonadati</taxon>
        <taxon>Pseudomonadota</taxon>
        <taxon>Alphaproteobacteria</taxon>
        <taxon>Hyphomicrobiales</taxon>
        <taxon>Rhizobiaceae</taxon>
        <taxon>Liberibacter</taxon>
    </lineage>
</organism>
<dbReference type="GO" id="GO:0016998">
    <property type="term" value="P:cell wall macromolecule catabolic process"/>
    <property type="evidence" value="ECO:0007669"/>
    <property type="project" value="InterPro"/>
</dbReference>
<keyword evidence="2 4" id="KW-0081">Bacteriolytic enzyme</keyword>
<dbReference type="eggNOG" id="COG3772">
    <property type="taxonomic scope" value="Bacteria"/>
</dbReference>
<gene>
    <name evidence="5" type="ordered locus">CKC_00190</name>
</gene>
<dbReference type="Pfam" id="PF00959">
    <property type="entry name" value="Phage_lysozyme"/>
    <property type="match status" value="1"/>
</dbReference>
<dbReference type="GO" id="GO:0042742">
    <property type="term" value="P:defense response to bacterium"/>
    <property type="evidence" value="ECO:0007669"/>
    <property type="project" value="UniProtKB-KW"/>
</dbReference>
<dbReference type="GO" id="GO:0031640">
    <property type="term" value="P:killing of cells of another organism"/>
    <property type="evidence" value="ECO:0007669"/>
    <property type="project" value="UniProtKB-KW"/>
</dbReference>
<dbReference type="Gene3D" id="1.10.530.40">
    <property type="match status" value="1"/>
</dbReference>
<evidence type="ECO:0000256" key="3">
    <source>
        <dbReference type="ARBA" id="ARBA00023200"/>
    </source>
</evidence>
<reference key="2">
    <citation type="submission" date="2010-11" db="EMBL/GenBank/DDBJ databases">
        <authorList>
            <person name="Lin H."/>
            <person name="Doddapaneni H.V."/>
            <person name="Lou B."/>
            <person name="Civerolo E.L."/>
            <person name="Chen C."/>
            <person name="Duan Y."/>
            <person name="Zhou L."/>
            <person name="Glynn J."/>
        </authorList>
    </citation>
    <scope>NUCLEOTIDE SEQUENCE</scope>
    <source>
        <strain>CLso-ZC1</strain>
    </source>
</reference>
<dbReference type="InterPro" id="IPR023346">
    <property type="entry name" value="Lysozyme-like_dom_sf"/>
</dbReference>
<evidence type="ECO:0000256" key="4">
    <source>
        <dbReference type="RuleBase" id="RU003788"/>
    </source>
</evidence>
<dbReference type="InterPro" id="IPR033907">
    <property type="entry name" value="Endolysin_autolysin"/>
</dbReference>
<keyword evidence="4" id="KW-0378">Hydrolase</keyword>
<evidence type="ECO:0000313" key="5">
    <source>
        <dbReference type="EMBL" id="ADR51789.1"/>
    </source>
</evidence>
<dbReference type="GO" id="GO:0003796">
    <property type="term" value="F:lysozyme activity"/>
    <property type="evidence" value="ECO:0007669"/>
    <property type="project" value="UniProtKB-EC"/>
</dbReference>
<dbReference type="RefSeq" id="WP_013461445.1">
    <property type="nucleotide sequence ID" value="NC_014774.1"/>
</dbReference>
<dbReference type="Proteomes" id="UP000007038">
    <property type="component" value="Chromosome"/>
</dbReference>
<name>E4UBP9_LIBSC</name>
<dbReference type="CDD" id="cd00737">
    <property type="entry name" value="lyz_endolysin_autolysin"/>
    <property type="match status" value="1"/>
</dbReference>
<dbReference type="GO" id="GO:0009253">
    <property type="term" value="P:peptidoglycan catabolic process"/>
    <property type="evidence" value="ECO:0007669"/>
    <property type="project" value="InterPro"/>
</dbReference>
<dbReference type="SUPFAM" id="SSF53955">
    <property type="entry name" value="Lysozyme-like"/>
    <property type="match status" value="1"/>
</dbReference>
<dbReference type="HOGENOM" id="CLU_198801_0_0_5"/>
<reference evidence="5 6" key="3">
    <citation type="journal article" date="2011" name="PLoS ONE">
        <title>The Complete Genome Sequence of 'Candidatus Liberibacter solanacearum', the Bacterium Associated with Potato Zebra Chip Disease.</title>
        <authorList>
            <person name="Lin H."/>
            <person name="Lou B."/>
            <person name="Glynn J.M."/>
            <person name="Doddapaneni H."/>
            <person name="Civerolo E.L."/>
            <person name="Chen C."/>
            <person name="Duan Y."/>
            <person name="Zhou L."/>
            <person name="Vahling C.M."/>
        </authorList>
    </citation>
    <scope>NUCLEOTIDE SEQUENCE [LARGE SCALE GENOMIC DNA]</scope>
    <source>
        <strain evidence="5 6">CLso-ZC1</strain>
    </source>
</reference>
<protein>
    <recommendedName>
        <fullName evidence="4">Lysozyme</fullName>
        <ecNumber evidence="4">3.2.1.17</ecNumber>
    </recommendedName>
</protein>
<reference evidence="6" key="1">
    <citation type="submission" date="2010-11" db="EMBL/GenBank/DDBJ databases">
        <title>Complete genome sequence of Candidatus Liberibacter solanacearum CLso-ZC1.</title>
        <authorList>
            <person name="Lin H."/>
            <person name="Doddapaneni H.V."/>
            <person name="Lou B."/>
            <person name="Civerolo E.L."/>
            <person name="Chen C."/>
            <person name="Duan Y."/>
            <person name="Zhou L."/>
            <person name="Glynn J."/>
        </authorList>
    </citation>
    <scope>NUCLEOTIDE SEQUENCE [LARGE SCALE GENOMIC DNA]</scope>
    <source>
        <strain evidence="6">CLso-ZC1</strain>
    </source>
</reference>
<keyword evidence="1 4" id="KW-0929">Antimicrobial</keyword>
<dbReference type="InterPro" id="IPR002196">
    <property type="entry name" value="Glyco_hydro_24"/>
</dbReference>
<keyword evidence="3" id="KW-1035">Host cytoplasm</keyword>
<dbReference type="CAZy" id="GH24">
    <property type="family name" value="Glycoside Hydrolase Family 24"/>
</dbReference>
<comment type="similarity">
    <text evidence="4">Belongs to the glycosyl hydrolase 24 family.</text>
</comment>
<dbReference type="InterPro" id="IPR023347">
    <property type="entry name" value="Lysozyme_dom_sf"/>
</dbReference>
<comment type="catalytic activity">
    <reaction evidence="4">
        <text>Hydrolysis of (1-&gt;4)-beta-linkages between N-acetylmuramic acid and N-acetyl-D-glucosamine residues in a peptidoglycan and between N-acetyl-D-glucosamine residues in chitodextrins.</text>
        <dbReference type="EC" id="3.2.1.17"/>
    </reaction>
</comment>
<evidence type="ECO:0000256" key="2">
    <source>
        <dbReference type="ARBA" id="ARBA00022638"/>
    </source>
</evidence>
<evidence type="ECO:0000313" key="6">
    <source>
        <dbReference type="Proteomes" id="UP000007038"/>
    </source>
</evidence>
<dbReference type="EMBL" id="CP002371">
    <property type="protein sequence ID" value="ADR51789.1"/>
    <property type="molecule type" value="Genomic_DNA"/>
</dbReference>
<keyword evidence="4" id="KW-0326">Glycosidase</keyword>
<dbReference type="KEGG" id="lso:CKC_00190"/>
<dbReference type="EC" id="3.2.1.17" evidence="4"/>
<dbReference type="PANTHER" id="PTHR38107:SF3">
    <property type="entry name" value="LYSOZYME RRRD-RELATED"/>
    <property type="match status" value="1"/>
</dbReference>
<accession>E4UBP9</accession>
<sequence length="54" mass="6095">MPQLLIDLIKKFEGLRLSAYRCPASIWTIGYGHTGNDVFEDLGITEQQADDLLK</sequence>
<proteinExistence type="inferred from homology"/>